<evidence type="ECO:0000256" key="1">
    <source>
        <dbReference type="ARBA" id="ARBA00004141"/>
    </source>
</evidence>
<evidence type="ECO:0000313" key="8">
    <source>
        <dbReference type="Proteomes" id="UP000275865"/>
    </source>
</evidence>
<gene>
    <name evidence="7" type="ORF">D7044_28585</name>
</gene>
<feature type="transmembrane region" description="Helical" evidence="6">
    <location>
        <begin position="82"/>
        <end position="104"/>
    </location>
</feature>
<evidence type="ECO:0000256" key="2">
    <source>
        <dbReference type="ARBA" id="ARBA00007524"/>
    </source>
</evidence>
<dbReference type="Pfam" id="PF03073">
    <property type="entry name" value="TspO_MBR"/>
    <property type="match status" value="1"/>
</dbReference>
<comment type="subcellular location">
    <subcellularLocation>
        <location evidence="1">Membrane</location>
        <topology evidence="1">Multi-pass membrane protein</topology>
    </subcellularLocation>
</comment>
<dbReference type="GO" id="GO:0016020">
    <property type="term" value="C:membrane"/>
    <property type="evidence" value="ECO:0007669"/>
    <property type="project" value="UniProtKB-SubCell"/>
</dbReference>
<protein>
    <submittedName>
        <fullName evidence="7">Tryptophan-rich sensory protein</fullName>
    </submittedName>
</protein>
<dbReference type="InterPro" id="IPR004307">
    <property type="entry name" value="TspO_MBR"/>
</dbReference>
<feature type="transmembrane region" description="Helical" evidence="6">
    <location>
        <begin position="110"/>
        <end position="129"/>
    </location>
</feature>
<dbReference type="AlphaFoldDB" id="A0A3A9Y677"/>
<dbReference type="Gene3D" id="1.20.1260.100">
    <property type="entry name" value="TspO/MBR protein"/>
    <property type="match status" value="1"/>
</dbReference>
<organism evidence="7 8">
    <name type="scientific">Micromonospora musae</name>
    <dbReference type="NCBI Taxonomy" id="1894970"/>
    <lineage>
        <taxon>Bacteria</taxon>
        <taxon>Bacillati</taxon>
        <taxon>Actinomycetota</taxon>
        <taxon>Actinomycetes</taxon>
        <taxon>Micromonosporales</taxon>
        <taxon>Micromonosporaceae</taxon>
        <taxon>Micromonospora</taxon>
    </lineage>
</organism>
<dbReference type="GO" id="GO:0033013">
    <property type="term" value="P:tetrapyrrole metabolic process"/>
    <property type="evidence" value="ECO:0007669"/>
    <property type="project" value="UniProtKB-ARBA"/>
</dbReference>
<evidence type="ECO:0000256" key="3">
    <source>
        <dbReference type="ARBA" id="ARBA00022692"/>
    </source>
</evidence>
<dbReference type="EMBL" id="RAZT01000019">
    <property type="protein sequence ID" value="RKN27086.1"/>
    <property type="molecule type" value="Genomic_DNA"/>
</dbReference>
<reference evidence="7 8" key="1">
    <citation type="submission" date="2018-09" db="EMBL/GenBank/DDBJ databases">
        <title>Micromonospora sp. nov. MS1-9, isolated from a root of Musa sp.</title>
        <authorList>
            <person name="Kuncharoen N."/>
            <person name="Kudo T."/>
            <person name="Ohkuma M."/>
            <person name="Yuki M."/>
            <person name="Tanasupawat S."/>
        </authorList>
    </citation>
    <scope>NUCLEOTIDE SEQUENCE [LARGE SCALE GENOMIC DNA]</scope>
    <source>
        <strain evidence="7 8">MS1-9</strain>
    </source>
</reference>
<evidence type="ECO:0000256" key="4">
    <source>
        <dbReference type="ARBA" id="ARBA00022989"/>
    </source>
</evidence>
<evidence type="ECO:0000256" key="5">
    <source>
        <dbReference type="ARBA" id="ARBA00023136"/>
    </source>
</evidence>
<accession>A0A3A9Y677</accession>
<dbReference type="FunFam" id="1.20.1260.100:FF:000001">
    <property type="entry name" value="translocator protein 2"/>
    <property type="match status" value="1"/>
</dbReference>
<keyword evidence="4 6" id="KW-1133">Transmembrane helix</keyword>
<dbReference type="PIRSF" id="PIRSF005859">
    <property type="entry name" value="PBR"/>
    <property type="match status" value="1"/>
</dbReference>
<dbReference type="Proteomes" id="UP000275865">
    <property type="component" value="Unassembled WGS sequence"/>
</dbReference>
<keyword evidence="3 6" id="KW-0812">Transmembrane</keyword>
<evidence type="ECO:0000256" key="6">
    <source>
        <dbReference type="SAM" id="Phobius"/>
    </source>
</evidence>
<dbReference type="PANTHER" id="PTHR10057:SF0">
    <property type="entry name" value="TRANSLOCATOR PROTEIN"/>
    <property type="match status" value="1"/>
</dbReference>
<dbReference type="CDD" id="cd15904">
    <property type="entry name" value="TSPO_MBR"/>
    <property type="match status" value="1"/>
</dbReference>
<name>A0A3A9Y677_9ACTN</name>
<dbReference type="PANTHER" id="PTHR10057">
    <property type="entry name" value="PERIPHERAL-TYPE BENZODIAZEPINE RECEPTOR"/>
    <property type="match status" value="1"/>
</dbReference>
<comment type="caution">
    <text evidence="7">The sequence shown here is derived from an EMBL/GenBank/DDBJ whole genome shotgun (WGS) entry which is preliminary data.</text>
</comment>
<comment type="similarity">
    <text evidence="2">Belongs to the TspO/BZRP family.</text>
</comment>
<sequence length="161" mass="17271">METSRGHAGARSWWALLGFGAAVAVAAAIGALGVRGTGAEYAALDRPAWAPPGWLFGPVWSLLYALIALAGWLVWRRVGIGAAFWAWVAQLALNAAWTPIFFGAGRYGSAFAEIVVLWLAIAVTVALFARVSRAATLLLLPYWAWVSYAAALNFAIWRLNP</sequence>
<proteinExistence type="inferred from homology"/>
<dbReference type="InterPro" id="IPR038330">
    <property type="entry name" value="TspO/MBR-related_sf"/>
</dbReference>
<feature type="transmembrane region" description="Helical" evidence="6">
    <location>
        <begin position="12"/>
        <end position="34"/>
    </location>
</feature>
<keyword evidence="5 6" id="KW-0472">Membrane</keyword>
<feature type="transmembrane region" description="Helical" evidence="6">
    <location>
        <begin position="136"/>
        <end position="157"/>
    </location>
</feature>
<evidence type="ECO:0000313" key="7">
    <source>
        <dbReference type="EMBL" id="RKN27086.1"/>
    </source>
</evidence>
<feature type="transmembrane region" description="Helical" evidence="6">
    <location>
        <begin position="54"/>
        <end position="75"/>
    </location>
</feature>
<dbReference type="RefSeq" id="WP_120690755.1">
    <property type="nucleotide sequence ID" value="NZ_RAZT01000019.1"/>
</dbReference>